<protein>
    <submittedName>
        <fullName evidence="6">Response regulator transcription factor</fullName>
    </submittedName>
</protein>
<dbReference type="InterPro" id="IPR058245">
    <property type="entry name" value="NreC/VraR/RcsB-like_REC"/>
</dbReference>
<evidence type="ECO:0000259" key="5">
    <source>
        <dbReference type="PROSITE" id="PS50110"/>
    </source>
</evidence>
<dbReference type="CDD" id="cd06170">
    <property type="entry name" value="LuxR_C_like"/>
    <property type="match status" value="1"/>
</dbReference>
<dbReference type="PROSITE" id="PS50043">
    <property type="entry name" value="HTH_LUXR_2"/>
    <property type="match status" value="1"/>
</dbReference>
<evidence type="ECO:0000256" key="2">
    <source>
        <dbReference type="ARBA" id="ARBA00023125"/>
    </source>
</evidence>
<evidence type="ECO:0000313" key="6">
    <source>
        <dbReference type="EMBL" id="UFZ06686.1"/>
    </source>
</evidence>
<keyword evidence="7" id="KW-1185">Reference proteome</keyword>
<sequence length="215" mass="22998">MADSSGISILLVDDHPVVRQGYRRVLESQEGFRVIAEADSAAAAYAAFKAHAPDVVVLDISMKGASGLEAIRNIRARDARACILVFSMHGEAPLVKAAFAAGASGFVTKSSEPAALVRAIRMVVRGERALSDDVAHVLAADSLDPQQTVLDRLGEREIEILRQLASGLTTEQIAENLHLSVKTVQNYHYLVKAKTGLQTDAQLVRLAVTSGLTDL</sequence>
<dbReference type="InterPro" id="IPR011006">
    <property type="entry name" value="CheY-like_superfamily"/>
</dbReference>
<dbReference type="InterPro" id="IPR039420">
    <property type="entry name" value="WalR-like"/>
</dbReference>
<dbReference type="InterPro" id="IPR001789">
    <property type="entry name" value="Sig_transdc_resp-reg_receiver"/>
</dbReference>
<dbReference type="InterPro" id="IPR000792">
    <property type="entry name" value="Tscrpt_reg_LuxR_C"/>
</dbReference>
<feature type="modified residue" description="4-aspartylphosphate" evidence="3">
    <location>
        <position position="59"/>
    </location>
</feature>
<keyword evidence="1 3" id="KW-0597">Phosphoprotein</keyword>
<dbReference type="EMBL" id="CP088156">
    <property type="protein sequence ID" value="UFZ06686.1"/>
    <property type="molecule type" value="Genomic_DNA"/>
</dbReference>
<name>A0ABY3RIL2_9BRAD</name>
<gene>
    <name evidence="6" type="ORF">LQG66_10465</name>
</gene>
<accession>A0ABY3RIL2</accession>
<evidence type="ECO:0000256" key="1">
    <source>
        <dbReference type="ARBA" id="ARBA00022553"/>
    </source>
</evidence>
<organism evidence="6 7">
    <name type="scientific">Bradyrhizobium ontarionense</name>
    <dbReference type="NCBI Taxonomy" id="2898149"/>
    <lineage>
        <taxon>Bacteria</taxon>
        <taxon>Pseudomonadati</taxon>
        <taxon>Pseudomonadota</taxon>
        <taxon>Alphaproteobacteria</taxon>
        <taxon>Hyphomicrobiales</taxon>
        <taxon>Nitrobacteraceae</taxon>
        <taxon>Bradyrhizobium</taxon>
    </lineage>
</organism>
<dbReference type="PRINTS" id="PR00038">
    <property type="entry name" value="HTHLUXR"/>
</dbReference>
<reference evidence="6" key="1">
    <citation type="journal article" date="2024" name="Antonie Van Leeuwenhoek">
        <title>Bradyrhizobium ontarionense sp. nov., a novel bacterial symbiont isolated from Aeschynomene indica (Indian jointvetch), harbours photosynthesis, nitrogen fixation and nitrous oxide (N2O) reductase genes.</title>
        <authorList>
            <person name="Bromfield E.S.P."/>
            <person name="Cloutier S."/>
        </authorList>
    </citation>
    <scope>NUCLEOTIDE SEQUENCE</scope>
    <source>
        <strain evidence="6">A19</strain>
    </source>
</reference>
<evidence type="ECO:0000256" key="3">
    <source>
        <dbReference type="PROSITE-ProRule" id="PRU00169"/>
    </source>
</evidence>
<feature type="domain" description="Response regulatory" evidence="5">
    <location>
        <begin position="8"/>
        <end position="124"/>
    </location>
</feature>
<dbReference type="CDD" id="cd17535">
    <property type="entry name" value="REC_NarL-like"/>
    <property type="match status" value="1"/>
</dbReference>
<proteinExistence type="predicted"/>
<dbReference type="PANTHER" id="PTHR43214:SF43">
    <property type="entry name" value="TWO-COMPONENT RESPONSE REGULATOR"/>
    <property type="match status" value="1"/>
</dbReference>
<dbReference type="Pfam" id="PF00196">
    <property type="entry name" value="GerE"/>
    <property type="match status" value="1"/>
</dbReference>
<dbReference type="PROSITE" id="PS50110">
    <property type="entry name" value="RESPONSE_REGULATORY"/>
    <property type="match status" value="1"/>
</dbReference>
<dbReference type="SUPFAM" id="SSF52172">
    <property type="entry name" value="CheY-like"/>
    <property type="match status" value="1"/>
</dbReference>
<dbReference type="SMART" id="SM00448">
    <property type="entry name" value="REC"/>
    <property type="match status" value="1"/>
</dbReference>
<evidence type="ECO:0000313" key="7">
    <source>
        <dbReference type="Proteomes" id="UP001431010"/>
    </source>
</evidence>
<dbReference type="Pfam" id="PF00072">
    <property type="entry name" value="Response_reg"/>
    <property type="match status" value="1"/>
</dbReference>
<dbReference type="PANTHER" id="PTHR43214">
    <property type="entry name" value="TWO-COMPONENT RESPONSE REGULATOR"/>
    <property type="match status" value="1"/>
</dbReference>
<keyword evidence="2" id="KW-0238">DNA-binding</keyword>
<dbReference type="Proteomes" id="UP001431010">
    <property type="component" value="Chromosome"/>
</dbReference>
<dbReference type="RefSeq" id="WP_231326143.1">
    <property type="nucleotide sequence ID" value="NZ_CP088156.1"/>
</dbReference>
<dbReference type="Gene3D" id="3.40.50.2300">
    <property type="match status" value="1"/>
</dbReference>
<feature type="domain" description="HTH luxR-type" evidence="4">
    <location>
        <begin position="146"/>
        <end position="211"/>
    </location>
</feature>
<evidence type="ECO:0000259" key="4">
    <source>
        <dbReference type="PROSITE" id="PS50043"/>
    </source>
</evidence>
<dbReference type="SMART" id="SM00421">
    <property type="entry name" value="HTH_LUXR"/>
    <property type="match status" value="1"/>
</dbReference>